<organism evidence="1 2">
    <name type="scientific">Rangifer tarandus platyrhynchus</name>
    <name type="common">Svalbard reindeer</name>
    <dbReference type="NCBI Taxonomy" id="3082113"/>
    <lineage>
        <taxon>Eukaryota</taxon>
        <taxon>Metazoa</taxon>
        <taxon>Chordata</taxon>
        <taxon>Craniata</taxon>
        <taxon>Vertebrata</taxon>
        <taxon>Euteleostomi</taxon>
        <taxon>Mammalia</taxon>
        <taxon>Eutheria</taxon>
        <taxon>Laurasiatheria</taxon>
        <taxon>Artiodactyla</taxon>
        <taxon>Ruminantia</taxon>
        <taxon>Pecora</taxon>
        <taxon>Cervidae</taxon>
        <taxon>Odocoileinae</taxon>
        <taxon>Rangifer</taxon>
    </lineage>
</organism>
<sequence>MPLQLYWNFEGLEPGAVAEPELQPLSSPDTGSAVRGGVPGKAELVPAPPPGTLLRVVLGTPRAAAAGTPPLLRRSLPPSHLEPWGRPDSPWGQGR</sequence>
<reference evidence="1" key="1">
    <citation type="submission" date="2023-05" db="EMBL/GenBank/DDBJ databases">
        <authorList>
            <consortium name="ELIXIR-Norway"/>
        </authorList>
    </citation>
    <scope>NUCLEOTIDE SEQUENCE</scope>
</reference>
<accession>A0ACB0F805</accession>
<gene>
    <name evidence="1" type="ORF">MRATA1EN3_LOCUS20032</name>
</gene>
<proteinExistence type="predicted"/>
<dbReference type="EMBL" id="OX596117">
    <property type="protein sequence ID" value="CAI9708819.1"/>
    <property type="molecule type" value="Genomic_DNA"/>
</dbReference>
<evidence type="ECO:0000313" key="1">
    <source>
        <dbReference type="EMBL" id="CAI9708819.1"/>
    </source>
</evidence>
<name>A0ACB0F805_RANTA</name>
<evidence type="ECO:0000313" key="2">
    <source>
        <dbReference type="Proteomes" id="UP001162501"/>
    </source>
</evidence>
<protein>
    <submittedName>
        <fullName evidence="1">Uncharacterized protein</fullName>
    </submittedName>
</protein>
<dbReference type="Proteomes" id="UP001162501">
    <property type="component" value="Chromosome 33"/>
</dbReference>